<accession>A0A0U5CIS4</accession>
<gene>
    <name evidence="1" type="ORF">ASPCAL13968</name>
</gene>
<protein>
    <recommendedName>
        <fullName evidence="3">BTB domain-containing protein</fullName>
    </recommendedName>
</protein>
<name>A0A0U5CIS4_ASPCI</name>
<dbReference type="Proteomes" id="UP000054771">
    <property type="component" value="Unassembled WGS sequence"/>
</dbReference>
<sequence>MALNTMNISESVAAGGYPGLELDDQGDVTLLVTVPDNVAAHYRRVNAQPKQTLEMSLAHVSEKTSSCRPRFRALFAQMTEQSHVDESGAGSHERGHQMVGLCSDDGLSSLIILIAIYGRHGLLPHSIPPMLLARLAAKANQHQCSEAIAPIVKPSISQAMKEHRIPNTVNRTLEVWLMIASTFKHQESFAEATRNCIASSSGTIQPQHVAMPQHLYESLVADGAATMRVPLKRSARVGAKALGKNKIEVKDRGYKALVTIVDGGV</sequence>
<proteinExistence type="predicted"/>
<dbReference type="EMBL" id="CDMC01000021">
    <property type="protein sequence ID" value="CEL10860.1"/>
    <property type="molecule type" value="Genomic_DNA"/>
</dbReference>
<dbReference type="OrthoDB" id="10435139at2759"/>
<reference evidence="2" key="1">
    <citation type="journal article" date="2016" name="Genome Announc.">
        <title>Draft genome sequences of fungus Aspergillus calidoustus.</title>
        <authorList>
            <person name="Horn F."/>
            <person name="Linde J."/>
            <person name="Mattern D.J."/>
            <person name="Walther G."/>
            <person name="Guthke R."/>
            <person name="Scherlach K."/>
            <person name="Martin K."/>
            <person name="Brakhage A.A."/>
            <person name="Petzke L."/>
            <person name="Valiante V."/>
        </authorList>
    </citation>
    <scope>NUCLEOTIDE SEQUENCE [LARGE SCALE GENOMIC DNA]</scope>
    <source>
        <strain evidence="2">SF006504</strain>
    </source>
</reference>
<evidence type="ECO:0000313" key="2">
    <source>
        <dbReference type="Proteomes" id="UP000054771"/>
    </source>
</evidence>
<dbReference type="AlphaFoldDB" id="A0A0U5CIS4"/>
<keyword evidence="2" id="KW-1185">Reference proteome</keyword>
<evidence type="ECO:0000313" key="1">
    <source>
        <dbReference type="EMBL" id="CEL10860.1"/>
    </source>
</evidence>
<organism evidence="1 2">
    <name type="scientific">Aspergillus calidoustus</name>
    <dbReference type="NCBI Taxonomy" id="454130"/>
    <lineage>
        <taxon>Eukaryota</taxon>
        <taxon>Fungi</taxon>
        <taxon>Dikarya</taxon>
        <taxon>Ascomycota</taxon>
        <taxon>Pezizomycotina</taxon>
        <taxon>Eurotiomycetes</taxon>
        <taxon>Eurotiomycetidae</taxon>
        <taxon>Eurotiales</taxon>
        <taxon>Aspergillaceae</taxon>
        <taxon>Aspergillus</taxon>
        <taxon>Aspergillus subgen. Nidulantes</taxon>
    </lineage>
</organism>
<evidence type="ECO:0008006" key="3">
    <source>
        <dbReference type="Google" id="ProtNLM"/>
    </source>
</evidence>